<dbReference type="EMBL" id="CP016746">
    <property type="protein sequence ID" value="ARE27212.1"/>
    <property type="molecule type" value="Genomic_DNA"/>
</dbReference>
<dbReference type="AlphaFoldDB" id="A0A1V0PDZ5"/>
<keyword evidence="1" id="KW-0732">Signal</keyword>
<reference evidence="2 3" key="1">
    <citation type="journal article" date="2017" name="BMC Genomics">
        <title>Comparative and functional genomics of the Lactococcus lactis taxon; insights into evolution and niche adaptation.</title>
        <authorList>
            <person name="Kelleher P."/>
            <person name="Bottacini F."/>
            <person name="Mahony J."/>
            <person name="Kilcawley K.N."/>
            <person name="van Sinderen D."/>
        </authorList>
    </citation>
    <scope>NUCLEOTIDE SEQUENCE [LARGE SCALE GENOMIC DNA]</scope>
    <source>
        <strain evidence="2 3">JM1</strain>
        <plasmid evidence="3">pmpjm1</plasmid>
    </source>
</reference>
<dbReference type="Proteomes" id="UP000191806">
    <property type="component" value="Plasmid pJM1A"/>
</dbReference>
<dbReference type="Gene3D" id="3.40.30.10">
    <property type="entry name" value="Glutaredoxin"/>
    <property type="match status" value="1"/>
</dbReference>
<geneLocation type="plasmid" evidence="3">
    <name>pmpjm1</name>
</geneLocation>
<dbReference type="SUPFAM" id="SSF52833">
    <property type="entry name" value="Thioredoxin-like"/>
    <property type="match status" value="1"/>
</dbReference>
<protein>
    <recommendedName>
        <fullName evidence="4">Thioredoxin domain-containing protein</fullName>
    </recommendedName>
</protein>
<name>A0A1V0PDZ5_LACLC</name>
<feature type="signal peptide" evidence="1">
    <location>
        <begin position="1"/>
        <end position="27"/>
    </location>
</feature>
<gene>
    <name evidence="2" type="ORF">LLJM1_04340</name>
</gene>
<accession>A0A1V0PDZ5</accession>
<dbReference type="InterPro" id="IPR036249">
    <property type="entry name" value="Thioredoxin-like_sf"/>
</dbReference>
<evidence type="ECO:0008006" key="4">
    <source>
        <dbReference type="Google" id="ProtNLM"/>
    </source>
</evidence>
<evidence type="ECO:0000313" key="2">
    <source>
        <dbReference type="EMBL" id="ARE27212.1"/>
    </source>
</evidence>
<feature type="chain" id="PRO_5010721129" description="Thioredoxin domain-containing protein" evidence="1">
    <location>
        <begin position="28"/>
        <end position="175"/>
    </location>
</feature>
<proteinExistence type="predicted"/>
<sequence length="175" mass="20191">MKKTISGILLATGAISLSLILASTVHSKEKVNAYVPKNEQKIIKENPKLLKLKNLPFENKRTKRMISFQSQKIFDSFLSNQKKFPIQLVFYKNTCPYCNASLPEVYKYDKKHSAYYIDLNKQANKEILMRLVGKKEVSASTIVKFKNSKQNFAYEYALEQETPKADVKKIKIAFQ</sequence>
<dbReference type="RefSeq" id="WP_063280594.1">
    <property type="nucleotide sequence ID" value="NZ_CP016746.2"/>
</dbReference>
<keyword evidence="2" id="KW-0614">Plasmid</keyword>
<evidence type="ECO:0000256" key="1">
    <source>
        <dbReference type="SAM" id="SignalP"/>
    </source>
</evidence>
<evidence type="ECO:0000313" key="3">
    <source>
        <dbReference type="Proteomes" id="UP000191806"/>
    </source>
</evidence>
<organism evidence="2 3">
    <name type="scientific">Lactococcus lactis subsp. cremoris</name>
    <name type="common">Streptococcus cremoris</name>
    <dbReference type="NCBI Taxonomy" id="1359"/>
    <lineage>
        <taxon>Bacteria</taxon>
        <taxon>Bacillati</taxon>
        <taxon>Bacillota</taxon>
        <taxon>Bacilli</taxon>
        <taxon>Lactobacillales</taxon>
        <taxon>Streptococcaceae</taxon>
        <taxon>Lactococcus</taxon>
    </lineage>
</organism>